<sequence>MPTLVFMLTIATVVLWGGAAIRVWLKLPPPKQPLAVVYLAVPVAGLAFVAFGGAVGDLVMGLATIMGVLFWLHTGFKPEQAMEWPEEEPDRITHRGGQLLMRRQLSTVGAMVLLMVILLITLPWLRDVQWLTP</sequence>
<dbReference type="EMBL" id="JBHLUD010000009">
    <property type="protein sequence ID" value="MFC0545630.1"/>
    <property type="molecule type" value="Genomic_DNA"/>
</dbReference>
<keyword evidence="3" id="KW-1185">Reference proteome</keyword>
<evidence type="ECO:0000313" key="2">
    <source>
        <dbReference type="EMBL" id="MFC0545630.1"/>
    </source>
</evidence>
<protein>
    <submittedName>
        <fullName evidence="2">Uncharacterized protein</fullName>
    </submittedName>
</protein>
<dbReference type="Proteomes" id="UP001589810">
    <property type="component" value="Unassembled WGS sequence"/>
</dbReference>
<evidence type="ECO:0000256" key="1">
    <source>
        <dbReference type="SAM" id="Phobius"/>
    </source>
</evidence>
<name>A0ABV6MZ79_9PSEU</name>
<evidence type="ECO:0000313" key="3">
    <source>
        <dbReference type="Proteomes" id="UP001589810"/>
    </source>
</evidence>
<reference evidence="2 3" key="1">
    <citation type="submission" date="2024-09" db="EMBL/GenBank/DDBJ databases">
        <authorList>
            <person name="Sun Q."/>
            <person name="Mori K."/>
        </authorList>
    </citation>
    <scope>NUCLEOTIDE SEQUENCE [LARGE SCALE GENOMIC DNA]</scope>
    <source>
        <strain evidence="2 3">TBRC 1432</strain>
    </source>
</reference>
<accession>A0ABV6MZ79</accession>
<keyword evidence="1" id="KW-0812">Transmembrane</keyword>
<organism evidence="2 3">
    <name type="scientific">Kutzneria chonburiensis</name>
    <dbReference type="NCBI Taxonomy" id="1483604"/>
    <lineage>
        <taxon>Bacteria</taxon>
        <taxon>Bacillati</taxon>
        <taxon>Actinomycetota</taxon>
        <taxon>Actinomycetes</taxon>
        <taxon>Pseudonocardiales</taxon>
        <taxon>Pseudonocardiaceae</taxon>
        <taxon>Kutzneria</taxon>
    </lineage>
</organism>
<feature type="transmembrane region" description="Helical" evidence="1">
    <location>
        <begin position="105"/>
        <end position="125"/>
    </location>
</feature>
<feature type="transmembrane region" description="Helical" evidence="1">
    <location>
        <begin position="44"/>
        <end position="72"/>
    </location>
</feature>
<keyword evidence="1" id="KW-0472">Membrane</keyword>
<keyword evidence="1" id="KW-1133">Transmembrane helix</keyword>
<proteinExistence type="predicted"/>
<comment type="caution">
    <text evidence="2">The sequence shown here is derived from an EMBL/GenBank/DDBJ whole genome shotgun (WGS) entry which is preliminary data.</text>
</comment>
<dbReference type="RefSeq" id="WP_273944100.1">
    <property type="nucleotide sequence ID" value="NZ_CP097263.1"/>
</dbReference>
<gene>
    <name evidence="2" type="ORF">ACFFH7_29235</name>
</gene>